<name>A0A285L633_9NOCA</name>
<protein>
    <recommendedName>
        <fullName evidence="4">DUF1214 domain-containing protein</fullName>
    </recommendedName>
</protein>
<accession>A0A285L633</accession>
<keyword evidence="3" id="KW-1185">Reference proteome</keyword>
<dbReference type="Proteomes" id="UP000219565">
    <property type="component" value="Unassembled WGS sequence"/>
</dbReference>
<dbReference type="EMBL" id="OBEG01000002">
    <property type="protein sequence ID" value="SNY80410.1"/>
    <property type="molecule type" value="Genomic_DNA"/>
</dbReference>
<sequence>MIAVLRRVLAVVAVVGSAAAPLAPPPAQAGPLTDCGWSRRIGADTLNVALPDTFANYWMAAVPALPAEGLTLRGRYPHGRYISFTSYQGSRTLDGLDDLRIEPDPGSVNPFRPGADRAATERSFTVRVLPGPRPERPAPNTLYADPGLALIIYRVYRTDEGRDPLGGEPLPEITVHGTGGPRVLPACTADQGATDTSAARLSSGQRLPANVPGPDYRVWSKTSGDGVFANPDNTYLASHVAPRPGLVAVVRAELPTTPATYRGETTMVPAQLRYWSMCSNELATTRVSACVVDDETPVDERGWFTVVVSDPADRPANATRECGVAWLPTTGPTTTLLMRNMLPDKDFAQAIQRAPQDDPAAGMGDHYPRTELRTTAEFAGIGCGH</sequence>
<evidence type="ECO:0000313" key="2">
    <source>
        <dbReference type="EMBL" id="SNY80410.1"/>
    </source>
</evidence>
<evidence type="ECO:0000313" key="3">
    <source>
        <dbReference type="Proteomes" id="UP000219565"/>
    </source>
</evidence>
<gene>
    <name evidence="2" type="ORF">SAMN04244553_1973</name>
</gene>
<organism evidence="2 3">
    <name type="scientific">Nocardia amikacinitolerans</name>
    <dbReference type="NCBI Taxonomy" id="756689"/>
    <lineage>
        <taxon>Bacteria</taxon>
        <taxon>Bacillati</taxon>
        <taxon>Actinomycetota</taxon>
        <taxon>Actinomycetes</taxon>
        <taxon>Mycobacteriales</taxon>
        <taxon>Nocardiaceae</taxon>
        <taxon>Nocardia</taxon>
    </lineage>
</organism>
<reference evidence="2 3" key="1">
    <citation type="submission" date="2017-09" db="EMBL/GenBank/DDBJ databases">
        <authorList>
            <person name="Ehlers B."/>
            <person name="Leendertz F.H."/>
        </authorList>
    </citation>
    <scope>NUCLEOTIDE SEQUENCE [LARGE SCALE GENOMIC DNA]</scope>
    <source>
        <strain evidence="2 3">DSM 45537</strain>
    </source>
</reference>
<keyword evidence="1" id="KW-0732">Signal</keyword>
<proteinExistence type="predicted"/>
<dbReference type="AlphaFoldDB" id="A0A285L633"/>
<feature type="chain" id="PRO_5013171155" description="DUF1214 domain-containing protein" evidence="1">
    <location>
        <begin position="30"/>
        <end position="385"/>
    </location>
</feature>
<evidence type="ECO:0000256" key="1">
    <source>
        <dbReference type="SAM" id="SignalP"/>
    </source>
</evidence>
<feature type="signal peptide" evidence="1">
    <location>
        <begin position="1"/>
        <end position="29"/>
    </location>
</feature>
<evidence type="ECO:0008006" key="4">
    <source>
        <dbReference type="Google" id="ProtNLM"/>
    </source>
</evidence>
<dbReference type="STRING" id="1379680.GCA_001612615_06428"/>